<name>F4KXA2_HALH1</name>
<dbReference type="STRING" id="760192.Halhy_1415"/>
<dbReference type="KEGG" id="hhy:Halhy_1415"/>
<dbReference type="HOGENOM" id="CLU_149829_1_0_10"/>
<dbReference type="InterPro" id="IPR014968">
    <property type="entry name" value="XisI"/>
</dbReference>
<dbReference type="CDD" id="cd16382">
    <property type="entry name" value="XisI-like"/>
    <property type="match status" value="1"/>
</dbReference>
<dbReference type="EMBL" id="CP002691">
    <property type="protein sequence ID" value="AEE49310.1"/>
    <property type="molecule type" value="Genomic_DNA"/>
</dbReference>
<gene>
    <name evidence="1" type="ordered locus">Halhy_1415</name>
</gene>
<dbReference type="AlphaFoldDB" id="F4KXA2"/>
<keyword evidence="2" id="KW-1185">Reference proteome</keyword>
<dbReference type="Proteomes" id="UP000008461">
    <property type="component" value="Chromosome"/>
</dbReference>
<dbReference type="Pfam" id="PF08869">
    <property type="entry name" value="XisI"/>
    <property type="match status" value="1"/>
</dbReference>
<sequence>MDKVKKYQDVIIQFLQHYNEESGGNQPDSRIKHRILIDKENNSFQLLAIGWNNHHYAFGPIFHFDIIDGKIWMQCNNTEWEVVDYLMEHGVIKEDIVLGFIHPLSRHFSGFATA</sequence>
<accession>F4KXA2</accession>
<evidence type="ECO:0000313" key="2">
    <source>
        <dbReference type="Proteomes" id="UP000008461"/>
    </source>
</evidence>
<dbReference type="eggNOG" id="ENOG5032Z5W">
    <property type="taxonomic scope" value="Bacteria"/>
</dbReference>
<dbReference type="InterPro" id="IPR035943">
    <property type="entry name" value="XisI-like_sf"/>
</dbReference>
<dbReference type="RefSeq" id="WP_013763864.1">
    <property type="nucleotide sequence ID" value="NC_015510.1"/>
</dbReference>
<evidence type="ECO:0000313" key="1">
    <source>
        <dbReference type="EMBL" id="AEE49310.1"/>
    </source>
</evidence>
<reference key="2">
    <citation type="submission" date="2011-04" db="EMBL/GenBank/DDBJ databases">
        <title>Complete sequence of chromosome of Haliscomenobacter hydrossis DSM 1100.</title>
        <authorList>
            <consortium name="US DOE Joint Genome Institute (JGI-PGF)"/>
            <person name="Lucas S."/>
            <person name="Han J."/>
            <person name="Lapidus A."/>
            <person name="Bruce D."/>
            <person name="Goodwin L."/>
            <person name="Pitluck S."/>
            <person name="Peters L."/>
            <person name="Kyrpides N."/>
            <person name="Mavromatis K."/>
            <person name="Ivanova N."/>
            <person name="Ovchinnikova G."/>
            <person name="Pagani I."/>
            <person name="Daligault H."/>
            <person name="Detter J.C."/>
            <person name="Han C."/>
            <person name="Land M."/>
            <person name="Hauser L."/>
            <person name="Markowitz V."/>
            <person name="Cheng J.-F."/>
            <person name="Hugenholtz P."/>
            <person name="Woyke T."/>
            <person name="Wu D."/>
            <person name="Verbarg S."/>
            <person name="Frueling A."/>
            <person name="Brambilla E."/>
            <person name="Klenk H.-P."/>
            <person name="Eisen J.A."/>
        </authorList>
    </citation>
    <scope>NUCLEOTIDE SEQUENCE</scope>
    <source>
        <strain>DSM 1100</strain>
    </source>
</reference>
<proteinExistence type="predicted"/>
<dbReference type="SUPFAM" id="SSF143847">
    <property type="entry name" value="XisI-like"/>
    <property type="match status" value="1"/>
</dbReference>
<dbReference type="Gene3D" id="3.30.310.110">
    <property type="entry name" value="XisI-like"/>
    <property type="match status" value="1"/>
</dbReference>
<organism evidence="1 2">
    <name type="scientific">Haliscomenobacter hydrossis (strain ATCC 27775 / DSM 1100 / LMG 10767 / O)</name>
    <dbReference type="NCBI Taxonomy" id="760192"/>
    <lineage>
        <taxon>Bacteria</taxon>
        <taxon>Pseudomonadati</taxon>
        <taxon>Bacteroidota</taxon>
        <taxon>Saprospiria</taxon>
        <taxon>Saprospirales</taxon>
        <taxon>Haliscomenobacteraceae</taxon>
        <taxon>Haliscomenobacter</taxon>
    </lineage>
</organism>
<protein>
    <submittedName>
        <fullName evidence="1">XisI protein</fullName>
    </submittedName>
</protein>
<dbReference type="OrthoDB" id="961570at2"/>
<reference evidence="1 2" key="1">
    <citation type="journal article" date="2011" name="Stand. Genomic Sci.">
        <title>Complete genome sequence of Haliscomenobacter hydrossis type strain (O).</title>
        <authorList>
            <consortium name="US DOE Joint Genome Institute (JGI-PGF)"/>
            <person name="Daligault H."/>
            <person name="Lapidus A."/>
            <person name="Zeytun A."/>
            <person name="Nolan M."/>
            <person name="Lucas S."/>
            <person name="Del Rio T.G."/>
            <person name="Tice H."/>
            <person name="Cheng J.F."/>
            <person name="Tapia R."/>
            <person name="Han C."/>
            <person name="Goodwin L."/>
            <person name="Pitluck S."/>
            <person name="Liolios K."/>
            <person name="Pagani I."/>
            <person name="Ivanova N."/>
            <person name="Huntemann M."/>
            <person name="Mavromatis K."/>
            <person name="Mikhailova N."/>
            <person name="Pati A."/>
            <person name="Chen A."/>
            <person name="Palaniappan K."/>
            <person name="Land M."/>
            <person name="Hauser L."/>
            <person name="Brambilla E.M."/>
            <person name="Rohde M."/>
            <person name="Verbarg S."/>
            <person name="Goker M."/>
            <person name="Bristow J."/>
            <person name="Eisen J.A."/>
            <person name="Markowitz V."/>
            <person name="Hugenholtz P."/>
            <person name="Kyrpides N.C."/>
            <person name="Klenk H.P."/>
            <person name="Woyke T."/>
        </authorList>
    </citation>
    <scope>NUCLEOTIDE SEQUENCE [LARGE SCALE GENOMIC DNA]</scope>
    <source>
        <strain evidence="2">ATCC 27775 / DSM 1100 / LMG 10767 / O</strain>
    </source>
</reference>